<evidence type="ECO:0000313" key="3">
    <source>
        <dbReference type="Proteomes" id="UP000184997"/>
    </source>
</evidence>
<dbReference type="EMBL" id="FLUK01000077">
    <property type="protein sequence ID" value="SBV86939.1"/>
    <property type="molecule type" value="Genomic_DNA"/>
</dbReference>
<reference evidence="3" key="1">
    <citation type="submission" date="2016-07" db="EMBL/GenBank/DDBJ databases">
        <authorList>
            <person name="Florea S."/>
            <person name="Webb J.S."/>
            <person name="Jaromczyk J."/>
            <person name="Schardl C.L."/>
        </authorList>
    </citation>
    <scope>NUCLEOTIDE SEQUENCE [LARGE SCALE GENOMIC DNA]</scope>
</reference>
<evidence type="ECO:0000313" key="2">
    <source>
        <dbReference type="EMBL" id="SBV86939.1"/>
    </source>
</evidence>
<proteinExistence type="predicted"/>
<feature type="signal peptide" evidence="1">
    <location>
        <begin position="1"/>
        <end position="27"/>
    </location>
</feature>
<feature type="chain" id="PRO_5010260764" description="Secreted protein" evidence="1">
    <location>
        <begin position="28"/>
        <end position="326"/>
    </location>
</feature>
<organism evidence="2 3">
    <name type="scientific">Xanthomonas graminis pv. graminis</name>
    <dbReference type="NCBI Taxonomy" id="134874"/>
    <lineage>
        <taxon>Bacteria</taxon>
        <taxon>Pseudomonadati</taxon>
        <taxon>Pseudomonadota</taxon>
        <taxon>Gammaproteobacteria</taxon>
        <taxon>Lysobacterales</taxon>
        <taxon>Lysobacteraceae</taxon>
        <taxon>Xanthomonas</taxon>
        <taxon>Xanthomonas translucens group</taxon>
        <taxon>Xanthomonas graminis</taxon>
    </lineage>
</organism>
<name>A0A1M4J5B6_9XANT</name>
<gene>
    <name evidence="2" type="ORF">XTGNCPPB3709_0850</name>
</gene>
<accession>A0A1M4J5B6</accession>
<protein>
    <recommendedName>
        <fullName evidence="4">Secreted protein</fullName>
    </recommendedName>
</protein>
<sequence>MPTLRRFPVLPMLCALVVLGAAPPASADMFGSPEEVARSWVGHDASELMMQWPVDRGLYTSENTETHETAYTYNFGIDAHYRTDYWTTDGPLMGVDHGTPLYRQEEHSQTTFVPTEHHCEVTFVANADGIITRYDFAGSKCNPYFLDWGRPKKKRSERRACRPAFRSIPQGQHPMTANNPLARLAWSAMVLTLLALSAPALAAGARHGAIVALEPIENKDSDVPERTKSITKAAANLGGLAGSFLGLKSKSSVGVDTAAAAGTAAGGTVGAKIAGNGPAAHYMVKIRFDDKSQVVVSKPSAEVSGLAVGSRVTVSGSGESMHIAAE</sequence>
<dbReference type="Proteomes" id="UP000184997">
    <property type="component" value="Unassembled WGS sequence"/>
</dbReference>
<evidence type="ECO:0008006" key="4">
    <source>
        <dbReference type="Google" id="ProtNLM"/>
    </source>
</evidence>
<evidence type="ECO:0000256" key="1">
    <source>
        <dbReference type="SAM" id="SignalP"/>
    </source>
</evidence>
<dbReference type="AlphaFoldDB" id="A0A1M4J5B6"/>
<keyword evidence="1" id="KW-0732">Signal</keyword>